<dbReference type="Pfam" id="PF04367">
    <property type="entry name" value="DUF502"/>
    <property type="match status" value="1"/>
</dbReference>
<evidence type="ECO:0000313" key="2">
    <source>
        <dbReference type="EMBL" id="QDT23600.1"/>
    </source>
</evidence>
<keyword evidence="1" id="KW-0812">Transmembrane</keyword>
<sequence length="212" mass="23560">MEQHVTHVKKSFGFLKTTAIGGLIFLLPLIVIGILVGEIAPIVLAIAKVLSNSSYIDTEKPADVALLFALSIAIVVLMCFLAGMIARWSIGQKLSRFMEKNLIILFPRYAIYREQLKGSIGGEHNKPELIPVLVRFDDVTRLAFEAERTEGSLVSIFLPGSPDPWTGNVIFMSPDRVERLDIPFSEALGICERMGRESLHFLEQPPQPLTEN</sequence>
<keyword evidence="3" id="KW-1185">Reference proteome</keyword>
<feature type="transmembrane region" description="Helical" evidence="1">
    <location>
        <begin position="66"/>
        <end position="90"/>
    </location>
</feature>
<dbReference type="EMBL" id="CP036266">
    <property type="protein sequence ID" value="QDT23600.1"/>
    <property type="molecule type" value="Genomic_DNA"/>
</dbReference>
<reference evidence="2 3" key="1">
    <citation type="submission" date="2019-02" db="EMBL/GenBank/DDBJ databases">
        <title>Deep-cultivation of Planctomycetes and their phenomic and genomic characterization uncovers novel biology.</title>
        <authorList>
            <person name="Wiegand S."/>
            <person name="Jogler M."/>
            <person name="Boedeker C."/>
            <person name="Pinto D."/>
            <person name="Vollmers J."/>
            <person name="Rivas-Marin E."/>
            <person name="Kohn T."/>
            <person name="Peeters S.H."/>
            <person name="Heuer A."/>
            <person name="Rast P."/>
            <person name="Oberbeckmann S."/>
            <person name="Bunk B."/>
            <person name="Jeske O."/>
            <person name="Meyerdierks A."/>
            <person name="Storesund J.E."/>
            <person name="Kallscheuer N."/>
            <person name="Luecker S."/>
            <person name="Lage O.M."/>
            <person name="Pohl T."/>
            <person name="Merkel B.J."/>
            <person name="Hornburger P."/>
            <person name="Mueller R.-W."/>
            <person name="Bruemmer F."/>
            <person name="Labrenz M."/>
            <person name="Spormann A.M."/>
            <person name="Op den Camp H."/>
            <person name="Overmann J."/>
            <person name="Amann R."/>
            <person name="Jetten M.S.M."/>
            <person name="Mascher T."/>
            <person name="Medema M.H."/>
            <person name="Devos D.P."/>
            <person name="Kaster A.-K."/>
            <person name="Ovreas L."/>
            <person name="Rohde M."/>
            <person name="Galperin M.Y."/>
            <person name="Jogler C."/>
        </authorList>
    </citation>
    <scope>NUCLEOTIDE SEQUENCE [LARGE SCALE GENOMIC DNA]</scope>
    <source>
        <strain evidence="2 3">HG66A1</strain>
    </source>
</reference>
<dbReference type="OrthoDB" id="260491at2"/>
<dbReference type="AlphaFoldDB" id="A0A517PW54"/>
<evidence type="ECO:0000313" key="3">
    <source>
        <dbReference type="Proteomes" id="UP000320421"/>
    </source>
</evidence>
<dbReference type="Proteomes" id="UP000320421">
    <property type="component" value="Chromosome"/>
</dbReference>
<name>A0A517PW54_9PLAN</name>
<keyword evidence="1" id="KW-0472">Membrane</keyword>
<dbReference type="RefSeq" id="WP_145191261.1">
    <property type="nucleotide sequence ID" value="NZ_CP036266.1"/>
</dbReference>
<keyword evidence="1" id="KW-1133">Transmembrane helix</keyword>
<gene>
    <name evidence="2" type="ORF">HG66A1_54220</name>
</gene>
<protein>
    <recommendedName>
        <fullName evidence="4">DUF502 domain-containing protein</fullName>
    </recommendedName>
</protein>
<dbReference type="InterPro" id="IPR007462">
    <property type="entry name" value="COV1-like"/>
</dbReference>
<feature type="transmembrane region" description="Helical" evidence="1">
    <location>
        <begin position="20"/>
        <end position="46"/>
    </location>
</feature>
<evidence type="ECO:0000256" key="1">
    <source>
        <dbReference type="SAM" id="Phobius"/>
    </source>
</evidence>
<organism evidence="2 3">
    <name type="scientific">Gimesia chilikensis</name>
    <dbReference type="NCBI Taxonomy" id="2605989"/>
    <lineage>
        <taxon>Bacteria</taxon>
        <taxon>Pseudomonadati</taxon>
        <taxon>Planctomycetota</taxon>
        <taxon>Planctomycetia</taxon>
        <taxon>Planctomycetales</taxon>
        <taxon>Planctomycetaceae</taxon>
        <taxon>Gimesia</taxon>
    </lineage>
</organism>
<accession>A0A517PW54</accession>
<proteinExistence type="predicted"/>
<evidence type="ECO:0008006" key="4">
    <source>
        <dbReference type="Google" id="ProtNLM"/>
    </source>
</evidence>